<dbReference type="InterPro" id="IPR019921">
    <property type="entry name" value="Lucif-like_OxRdtase_Rv2161c"/>
</dbReference>
<accession>A0AA41PZ89</accession>
<dbReference type="Pfam" id="PF00296">
    <property type="entry name" value="Bac_luciferase"/>
    <property type="match status" value="1"/>
</dbReference>
<proteinExistence type="predicted"/>
<dbReference type="SUPFAM" id="SSF51679">
    <property type="entry name" value="Bacterial luciferase-like"/>
    <property type="match status" value="1"/>
</dbReference>
<comment type="caution">
    <text evidence="6">The sequence shown here is derived from an EMBL/GenBank/DDBJ whole genome shotgun (WGS) entry which is preliminary data.</text>
</comment>
<protein>
    <submittedName>
        <fullName evidence="6">TIGR03619 family F420-dependent LLM class oxidoreductase</fullName>
        <ecNumber evidence="6">1.-.-.-</ecNumber>
    </submittedName>
</protein>
<keyword evidence="4" id="KW-0503">Monooxygenase</keyword>
<keyword evidence="7" id="KW-1185">Reference proteome</keyword>
<dbReference type="InterPro" id="IPR050172">
    <property type="entry name" value="SsuD_RutA_monooxygenase"/>
</dbReference>
<name>A0AA41PZ89_9ACTN</name>
<gene>
    <name evidence="6" type="ORF">LZ495_13995</name>
</gene>
<organism evidence="6 7">
    <name type="scientific">Yinghuangia soli</name>
    <dbReference type="NCBI Taxonomy" id="2908204"/>
    <lineage>
        <taxon>Bacteria</taxon>
        <taxon>Bacillati</taxon>
        <taxon>Actinomycetota</taxon>
        <taxon>Actinomycetes</taxon>
        <taxon>Kitasatosporales</taxon>
        <taxon>Streptomycetaceae</taxon>
        <taxon>Yinghuangia</taxon>
    </lineage>
</organism>
<evidence type="ECO:0000256" key="4">
    <source>
        <dbReference type="ARBA" id="ARBA00023033"/>
    </source>
</evidence>
<dbReference type="GO" id="GO:0008726">
    <property type="term" value="F:alkanesulfonate monooxygenase activity"/>
    <property type="evidence" value="ECO:0007669"/>
    <property type="project" value="TreeGrafter"/>
</dbReference>
<dbReference type="InterPro" id="IPR036661">
    <property type="entry name" value="Luciferase-like_sf"/>
</dbReference>
<reference evidence="6" key="1">
    <citation type="submission" date="2022-01" db="EMBL/GenBank/DDBJ databases">
        <title>Genome-Based Taxonomic Classification of the Phylum Actinobacteria.</title>
        <authorList>
            <person name="Gao Y."/>
        </authorList>
    </citation>
    <scope>NUCLEOTIDE SEQUENCE</scope>
    <source>
        <strain evidence="6">KLBMP 8922</strain>
    </source>
</reference>
<dbReference type="PANTHER" id="PTHR42847:SF4">
    <property type="entry name" value="ALKANESULFONATE MONOOXYGENASE-RELATED"/>
    <property type="match status" value="1"/>
</dbReference>
<dbReference type="GO" id="GO:0046306">
    <property type="term" value="P:alkanesulfonate catabolic process"/>
    <property type="evidence" value="ECO:0007669"/>
    <property type="project" value="TreeGrafter"/>
</dbReference>
<dbReference type="PANTHER" id="PTHR42847">
    <property type="entry name" value="ALKANESULFONATE MONOOXYGENASE"/>
    <property type="match status" value="1"/>
</dbReference>
<dbReference type="NCBIfam" id="TIGR03619">
    <property type="entry name" value="F420_Rv2161c"/>
    <property type="match status" value="1"/>
</dbReference>
<keyword evidence="3 6" id="KW-0560">Oxidoreductase</keyword>
<evidence type="ECO:0000256" key="3">
    <source>
        <dbReference type="ARBA" id="ARBA00023002"/>
    </source>
</evidence>
<keyword evidence="2" id="KW-0288">FMN</keyword>
<evidence type="ECO:0000259" key="5">
    <source>
        <dbReference type="Pfam" id="PF00296"/>
    </source>
</evidence>
<evidence type="ECO:0000256" key="2">
    <source>
        <dbReference type="ARBA" id="ARBA00022643"/>
    </source>
</evidence>
<dbReference type="RefSeq" id="WP_235052482.1">
    <property type="nucleotide sequence ID" value="NZ_JAKFHA010000006.1"/>
</dbReference>
<keyword evidence="1" id="KW-0285">Flavoprotein</keyword>
<dbReference type="Proteomes" id="UP001165378">
    <property type="component" value="Unassembled WGS sequence"/>
</dbReference>
<sequence>MAAILPPGVLHYGMQLPIQSQSKIYAEAWEENAGPDDLAAIAQACDRGGFAYIAVCDHTAIPRSHAPMMGTEWWDTMTTLGWLAGITTNVRLVSHVAILAYRHPLMTAKAFATLDVISKGRAIIGAGAGHVEAEFEMLGLDFKDRGPALNESLELLDLALREEFVTYEGKRFKVEDMGQRPRPVQGPRPPIWIGGSAGPALKRVARLADGWLPQGSPRATYPDQVAELRRLREECGRGDERMDIGAITEMLYVGTPDWEVGDHTLSGSPEKIAESLRWYGEQGANQIQIRFRNRTLQELLDQIEAFSTQVAPLLNK</sequence>
<evidence type="ECO:0000256" key="1">
    <source>
        <dbReference type="ARBA" id="ARBA00022630"/>
    </source>
</evidence>
<dbReference type="EMBL" id="JAKFHA010000006">
    <property type="protein sequence ID" value="MCF2528322.1"/>
    <property type="molecule type" value="Genomic_DNA"/>
</dbReference>
<dbReference type="InterPro" id="IPR011251">
    <property type="entry name" value="Luciferase-like_dom"/>
</dbReference>
<dbReference type="Gene3D" id="3.20.20.30">
    <property type="entry name" value="Luciferase-like domain"/>
    <property type="match status" value="1"/>
</dbReference>
<dbReference type="EC" id="1.-.-.-" evidence="6"/>
<feature type="domain" description="Luciferase-like" evidence="5">
    <location>
        <begin position="13"/>
        <end position="246"/>
    </location>
</feature>
<evidence type="ECO:0000313" key="7">
    <source>
        <dbReference type="Proteomes" id="UP001165378"/>
    </source>
</evidence>
<evidence type="ECO:0000313" key="6">
    <source>
        <dbReference type="EMBL" id="MCF2528322.1"/>
    </source>
</evidence>
<dbReference type="AlphaFoldDB" id="A0AA41PZ89"/>